<comment type="caution">
    <text evidence="2">The sequence shown here is derived from an EMBL/GenBank/DDBJ whole genome shotgun (WGS) entry which is preliminary data.</text>
</comment>
<evidence type="ECO:0000256" key="1">
    <source>
        <dbReference type="SAM" id="Phobius"/>
    </source>
</evidence>
<feature type="transmembrane region" description="Helical" evidence="1">
    <location>
        <begin position="348"/>
        <end position="369"/>
    </location>
</feature>
<dbReference type="eggNOG" id="ENOG502Z7KA">
    <property type="taxonomic scope" value="Bacteria"/>
</dbReference>
<feature type="transmembrane region" description="Helical" evidence="1">
    <location>
        <begin position="137"/>
        <end position="159"/>
    </location>
</feature>
<feature type="transmembrane region" description="Helical" evidence="1">
    <location>
        <begin position="389"/>
        <end position="407"/>
    </location>
</feature>
<gene>
    <name evidence="2" type="ORF">B4119_2172</name>
</gene>
<dbReference type="PATRIC" id="fig|81408.3.peg.3201"/>
<proteinExistence type="predicted"/>
<dbReference type="EMBL" id="LQYS01000037">
    <property type="protein sequence ID" value="KYD15744.1"/>
    <property type="molecule type" value="Genomic_DNA"/>
</dbReference>
<keyword evidence="1" id="KW-1133">Transmembrane helix</keyword>
<dbReference type="AlphaFoldDB" id="A0A150LTW0"/>
<dbReference type="Pfam" id="PF19510">
    <property type="entry name" value="DUF6044"/>
    <property type="match status" value="1"/>
</dbReference>
<keyword evidence="1" id="KW-0472">Membrane</keyword>
<feature type="transmembrane region" description="Helical" evidence="1">
    <location>
        <begin position="224"/>
        <end position="245"/>
    </location>
</feature>
<organism evidence="2 3">
    <name type="scientific">Saccharococcus caldoxylosilyticus</name>
    <dbReference type="NCBI Taxonomy" id="81408"/>
    <lineage>
        <taxon>Bacteria</taxon>
        <taxon>Bacillati</taxon>
        <taxon>Bacillota</taxon>
        <taxon>Bacilli</taxon>
        <taxon>Bacillales</taxon>
        <taxon>Anoxybacillaceae</taxon>
        <taxon>Saccharococcus</taxon>
    </lineage>
</organism>
<feature type="transmembrane region" description="Helical" evidence="1">
    <location>
        <begin position="257"/>
        <end position="276"/>
    </location>
</feature>
<feature type="transmembrane region" description="Helical" evidence="1">
    <location>
        <begin position="171"/>
        <end position="204"/>
    </location>
</feature>
<keyword evidence="1" id="KW-0812">Transmembrane</keyword>
<evidence type="ECO:0008006" key="4">
    <source>
        <dbReference type="Google" id="ProtNLM"/>
    </source>
</evidence>
<dbReference type="STRING" id="81408.B4119_2172"/>
<feature type="transmembrane region" description="Helical" evidence="1">
    <location>
        <begin position="53"/>
        <end position="72"/>
    </location>
</feature>
<sequence>MKRPFPESNDPLLFGMVFFCCTKKMNIFPLSLENIRKILIDKGGEKVPAIEKRLLFFSFLAIALFVSPYFLLGEDAHMRVHDNLDSNIAWYKVVTRSGELFGSVHAVIPQIINGLPRNAFGTEFSGIVWLHALFPSIYAYGLSQAITRVFAFIGMYLLLRKHVMPGEKWGWVRVGASLAFALTPFWPSGMLSTLGMPLALWAFLNIRNGERSWINYAVLTLLPFYSSFVLGFFFFLSALGIWWLVDVLRGRGWNWRFFLAIVYMTLLYLAIDYRLVHSLLFSDEPTSRDEYFHARLPLWRVIRLIFKNYILGHTHVMTVHGLVILPVTLVALYIVWKKKIWRREKLFIFLHVLNFALSTWYAFWFYKGWAPLTERFDLLDKFNFARYHFLRPMVIYVLFAVSLKILWQQGQAWKRLCFAAIAAQLVVLTAFNEEIAHRHKPSFREFYAEKQFQEMKEYIGRPIHTYRVASIGIHPAIAQYNGFYTLDTYNNFYPLSYKHQFRQIIANELAKNKKLREYFDEWGGRCYIFVDELGKHYMFKKNSKRTIKHLDLNTDVFYQMGGRYIFSALPIKNARQNKLALEKVFHSKESAWRIYLYKVMP</sequence>
<evidence type="ECO:0000313" key="3">
    <source>
        <dbReference type="Proteomes" id="UP000075455"/>
    </source>
</evidence>
<evidence type="ECO:0000313" key="2">
    <source>
        <dbReference type="EMBL" id="KYD15744.1"/>
    </source>
</evidence>
<accession>A0A150LTW0</accession>
<dbReference type="Proteomes" id="UP000075455">
    <property type="component" value="Unassembled WGS sequence"/>
</dbReference>
<dbReference type="InterPro" id="IPR046107">
    <property type="entry name" value="DUF6044"/>
</dbReference>
<feature type="transmembrane region" description="Helical" evidence="1">
    <location>
        <begin position="317"/>
        <end position="336"/>
    </location>
</feature>
<name>A0A150LTW0_9BACL</name>
<protein>
    <recommendedName>
        <fullName evidence="4">YkoS</fullName>
    </recommendedName>
</protein>
<reference evidence="2 3" key="1">
    <citation type="submission" date="2016-01" db="EMBL/GenBank/DDBJ databases">
        <title>Draft Genome Sequences of Seven Thermophilic Sporeformers Isolated from Foods.</title>
        <authorList>
            <person name="Berendsen E.M."/>
            <person name="Wells-Bennik M.H."/>
            <person name="Krawcyk A.O."/>
            <person name="De Jong A."/>
            <person name="Holsappel S."/>
            <person name="Eijlander R.T."/>
            <person name="Kuipers O.P."/>
        </authorList>
    </citation>
    <scope>NUCLEOTIDE SEQUENCE [LARGE SCALE GENOMIC DNA]</scope>
    <source>
        <strain evidence="2 3">B4119</strain>
    </source>
</reference>